<dbReference type="STRING" id="886293.Sinac_3236"/>
<dbReference type="KEGG" id="saci:Sinac_3236"/>
<dbReference type="EMBL" id="CP003364">
    <property type="protein sequence ID" value="AGA27508.1"/>
    <property type="molecule type" value="Genomic_DNA"/>
</dbReference>
<keyword evidence="4" id="KW-1185">Reference proteome</keyword>
<keyword evidence="2" id="KW-0812">Transmembrane</keyword>
<organism evidence="3 4">
    <name type="scientific">Singulisphaera acidiphila (strain ATCC BAA-1392 / DSM 18658 / VKM B-2454 / MOB10)</name>
    <dbReference type="NCBI Taxonomy" id="886293"/>
    <lineage>
        <taxon>Bacteria</taxon>
        <taxon>Pseudomonadati</taxon>
        <taxon>Planctomycetota</taxon>
        <taxon>Planctomycetia</taxon>
        <taxon>Isosphaerales</taxon>
        <taxon>Isosphaeraceae</taxon>
        <taxon>Singulisphaera</taxon>
    </lineage>
</organism>
<reference evidence="3 4" key="1">
    <citation type="submission" date="2012-02" db="EMBL/GenBank/DDBJ databases">
        <title>Complete sequence of chromosome of Singulisphaera acidiphila DSM 18658.</title>
        <authorList>
            <consortium name="US DOE Joint Genome Institute (JGI-PGF)"/>
            <person name="Lucas S."/>
            <person name="Copeland A."/>
            <person name="Lapidus A."/>
            <person name="Glavina del Rio T."/>
            <person name="Dalin E."/>
            <person name="Tice H."/>
            <person name="Bruce D."/>
            <person name="Goodwin L."/>
            <person name="Pitluck S."/>
            <person name="Peters L."/>
            <person name="Ovchinnikova G."/>
            <person name="Chertkov O."/>
            <person name="Kyrpides N."/>
            <person name="Mavromatis K."/>
            <person name="Ivanova N."/>
            <person name="Brettin T."/>
            <person name="Detter J.C."/>
            <person name="Han C."/>
            <person name="Larimer F."/>
            <person name="Land M."/>
            <person name="Hauser L."/>
            <person name="Markowitz V."/>
            <person name="Cheng J.-F."/>
            <person name="Hugenholtz P."/>
            <person name="Woyke T."/>
            <person name="Wu D."/>
            <person name="Tindall B."/>
            <person name="Pomrenke H."/>
            <person name="Brambilla E."/>
            <person name="Klenk H.-P."/>
            <person name="Eisen J.A."/>
        </authorList>
    </citation>
    <scope>NUCLEOTIDE SEQUENCE [LARGE SCALE GENOMIC DNA]</scope>
    <source>
        <strain evidence="4">ATCC BAA-1392 / DSM 18658 / VKM B-2454 / MOB10</strain>
    </source>
</reference>
<evidence type="ECO:0000313" key="4">
    <source>
        <dbReference type="Proteomes" id="UP000010798"/>
    </source>
</evidence>
<feature type="transmembrane region" description="Helical" evidence="2">
    <location>
        <begin position="33"/>
        <end position="49"/>
    </location>
</feature>
<sequence length="174" mass="18883">MKDVAFVVPILIVGGTLLIKSMSKTDPFYTQELLFLAFLFGLLFLWHRGKQASAERMKALELGWDLADGPYSSSPARNVVIVGMLMPVSLLGLACLASSSRPDLSGMIWFAASVLGMTTLICGTILLLRQPALPAAPERNRQRGVVLKSHTADPDEFDVVSQRASNGHPSEVRS</sequence>
<feature type="transmembrane region" description="Helical" evidence="2">
    <location>
        <begin position="106"/>
        <end position="128"/>
    </location>
</feature>
<proteinExistence type="predicted"/>
<feature type="transmembrane region" description="Helical" evidence="2">
    <location>
        <begin position="79"/>
        <end position="100"/>
    </location>
</feature>
<accession>L0DFB7</accession>
<protein>
    <submittedName>
        <fullName evidence="3">Uncharacterized protein</fullName>
    </submittedName>
</protein>
<dbReference type="HOGENOM" id="CLU_1539040_0_0_0"/>
<dbReference type="AlphaFoldDB" id="L0DFB7"/>
<name>L0DFB7_SINAD</name>
<keyword evidence="2" id="KW-1133">Transmembrane helix</keyword>
<feature type="region of interest" description="Disordered" evidence="1">
    <location>
        <begin position="153"/>
        <end position="174"/>
    </location>
</feature>
<dbReference type="RefSeq" id="WP_015246654.1">
    <property type="nucleotide sequence ID" value="NC_019892.1"/>
</dbReference>
<keyword evidence="2" id="KW-0472">Membrane</keyword>
<evidence type="ECO:0000256" key="1">
    <source>
        <dbReference type="SAM" id="MobiDB-lite"/>
    </source>
</evidence>
<evidence type="ECO:0000256" key="2">
    <source>
        <dbReference type="SAM" id="Phobius"/>
    </source>
</evidence>
<dbReference type="OrthoDB" id="9975525at2"/>
<gene>
    <name evidence="3" type="ordered locus">Sinac_3236</name>
</gene>
<dbReference type="Proteomes" id="UP000010798">
    <property type="component" value="Chromosome"/>
</dbReference>
<evidence type="ECO:0000313" key="3">
    <source>
        <dbReference type="EMBL" id="AGA27508.1"/>
    </source>
</evidence>